<feature type="chain" id="PRO_5002161092" evidence="1">
    <location>
        <begin position="17"/>
        <end position="337"/>
    </location>
</feature>
<dbReference type="EMBL" id="KN833044">
    <property type="protein sequence ID" value="KIM75608.1"/>
    <property type="molecule type" value="Genomic_DNA"/>
</dbReference>
<gene>
    <name evidence="2" type="ORF">PILCRDRAFT_668029</name>
</gene>
<keyword evidence="3" id="KW-1185">Reference proteome</keyword>
<dbReference type="HOGENOM" id="CLU_035918_2_0_1"/>
<organism evidence="2 3">
    <name type="scientific">Piloderma croceum (strain F 1598)</name>
    <dbReference type="NCBI Taxonomy" id="765440"/>
    <lineage>
        <taxon>Eukaryota</taxon>
        <taxon>Fungi</taxon>
        <taxon>Dikarya</taxon>
        <taxon>Basidiomycota</taxon>
        <taxon>Agaricomycotina</taxon>
        <taxon>Agaricomycetes</taxon>
        <taxon>Agaricomycetidae</taxon>
        <taxon>Atheliales</taxon>
        <taxon>Atheliaceae</taxon>
        <taxon>Piloderma</taxon>
    </lineage>
</organism>
<dbReference type="AlphaFoldDB" id="A0A0C3AP14"/>
<evidence type="ECO:0000313" key="3">
    <source>
        <dbReference type="Proteomes" id="UP000054166"/>
    </source>
</evidence>
<dbReference type="InterPro" id="IPR046521">
    <property type="entry name" value="DUF6698"/>
</dbReference>
<name>A0A0C3AP14_PILCF</name>
<feature type="signal peptide" evidence="1">
    <location>
        <begin position="1"/>
        <end position="16"/>
    </location>
</feature>
<reference evidence="3" key="2">
    <citation type="submission" date="2015-01" db="EMBL/GenBank/DDBJ databases">
        <title>Evolutionary Origins and Diversification of the Mycorrhizal Mutualists.</title>
        <authorList>
            <consortium name="DOE Joint Genome Institute"/>
            <consortium name="Mycorrhizal Genomics Consortium"/>
            <person name="Kohler A."/>
            <person name="Kuo A."/>
            <person name="Nagy L.G."/>
            <person name="Floudas D."/>
            <person name="Copeland A."/>
            <person name="Barry K.W."/>
            <person name="Cichocki N."/>
            <person name="Veneault-Fourrey C."/>
            <person name="LaButti K."/>
            <person name="Lindquist E.A."/>
            <person name="Lipzen A."/>
            <person name="Lundell T."/>
            <person name="Morin E."/>
            <person name="Murat C."/>
            <person name="Riley R."/>
            <person name="Ohm R."/>
            <person name="Sun H."/>
            <person name="Tunlid A."/>
            <person name="Henrissat B."/>
            <person name="Grigoriev I.V."/>
            <person name="Hibbett D.S."/>
            <person name="Martin F."/>
        </authorList>
    </citation>
    <scope>NUCLEOTIDE SEQUENCE [LARGE SCALE GENOMIC DNA]</scope>
    <source>
        <strain evidence="3">F 1598</strain>
    </source>
</reference>
<dbReference type="InParanoid" id="A0A0C3AP14"/>
<evidence type="ECO:0000313" key="2">
    <source>
        <dbReference type="EMBL" id="KIM75608.1"/>
    </source>
</evidence>
<dbReference type="OrthoDB" id="3220614at2759"/>
<evidence type="ECO:0000256" key="1">
    <source>
        <dbReference type="SAM" id="SignalP"/>
    </source>
</evidence>
<protein>
    <submittedName>
        <fullName evidence="2">Uncharacterized protein</fullName>
    </submittedName>
</protein>
<dbReference type="Pfam" id="PF20414">
    <property type="entry name" value="DUF6698"/>
    <property type="match status" value="1"/>
</dbReference>
<proteinExistence type="predicted"/>
<accession>A0A0C3AP14</accession>
<dbReference type="STRING" id="765440.A0A0C3AP14"/>
<keyword evidence="1" id="KW-0732">Signal</keyword>
<dbReference type="Proteomes" id="UP000054166">
    <property type="component" value="Unassembled WGS sequence"/>
</dbReference>
<sequence>MNVLLVFLFGMKGAQCEDDGEDDEDELLKNIDQLLLDAYISAYRHILNMLPTFKANIHQLEEDELERLVVVMGNGISEGHCNDSSSLKHAALNYVMKDFEQDTLTPPIPKSKMKSDRGFNHPVIARMLCPRALLDEFGEDAHFLLKLCNGLVQATDEDWASFLYEDGVFNPEAVDEGLFKGYFLVRVWRHIFTAPASALKKTPGPASGKKCNAEIHGMTRVTPRSIAYAAVQARFTLSTMEEWGELDGDFNQKRFFDNIVSLFEMDSKDPWAVETLAWWDKQVFVLQPSANVNSNSNASRATALSKLLEQRKKRAAAARWSYDAGHSFVSRLLPLHI</sequence>
<reference evidence="2 3" key="1">
    <citation type="submission" date="2014-04" db="EMBL/GenBank/DDBJ databases">
        <authorList>
            <consortium name="DOE Joint Genome Institute"/>
            <person name="Kuo A."/>
            <person name="Tarkka M."/>
            <person name="Buscot F."/>
            <person name="Kohler A."/>
            <person name="Nagy L.G."/>
            <person name="Floudas D."/>
            <person name="Copeland A."/>
            <person name="Barry K.W."/>
            <person name="Cichocki N."/>
            <person name="Veneault-Fourrey C."/>
            <person name="LaButti K."/>
            <person name="Lindquist E.A."/>
            <person name="Lipzen A."/>
            <person name="Lundell T."/>
            <person name="Morin E."/>
            <person name="Murat C."/>
            <person name="Sun H."/>
            <person name="Tunlid A."/>
            <person name="Henrissat B."/>
            <person name="Grigoriev I.V."/>
            <person name="Hibbett D.S."/>
            <person name="Martin F."/>
            <person name="Nordberg H.P."/>
            <person name="Cantor M.N."/>
            <person name="Hua S.X."/>
        </authorList>
    </citation>
    <scope>NUCLEOTIDE SEQUENCE [LARGE SCALE GENOMIC DNA]</scope>
    <source>
        <strain evidence="2 3">F 1598</strain>
    </source>
</reference>